<organism evidence="2 3">
    <name type="scientific">Musa troglodytarum</name>
    <name type="common">fe'i banana</name>
    <dbReference type="NCBI Taxonomy" id="320322"/>
    <lineage>
        <taxon>Eukaryota</taxon>
        <taxon>Viridiplantae</taxon>
        <taxon>Streptophyta</taxon>
        <taxon>Embryophyta</taxon>
        <taxon>Tracheophyta</taxon>
        <taxon>Spermatophyta</taxon>
        <taxon>Magnoliopsida</taxon>
        <taxon>Liliopsida</taxon>
        <taxon>Zingiberales</taxon>
        <taxon>Musaceae</taxon>
        <taxon>Musa</taxon>
    </lineage>
</organism>
<dbReference type="OrthoDB" id="1918918at2759"/>
<gene>
    <name evidence="2" type="ORF">MUK42_27273</name>
</gene>
<evidence type="ECO:0000313" key="2">
    <source>
        <dbReference type="EMBL" id="URD89979.1"/>
    </source>
</evidence>
<evidence type="ECO:0000256" key="1">
    <source>
        <dbReference type="SAM" id="MobiDB-lite"/>
    </source>
</evidence>
<dbReference type="EMBL" id="CP097504">
    <property type="protein sequence ID" value="URD89979.1"/>
    <property type="molecule type" value="Genomic_DNA"/>
</dbReference>
<protein>
    <submittedName>
        <fullName evidence="2">AP2</fullName>
    </submittedName>
</protein>
<proteinExistence type="predicted"/>
<name>A0A9E7F5T0_9LILI</name>
<feature type="region of interest" description="Disordered" evidence="1">
    <location>
        <begin position="100"/>
        <end position="131"/>
    </location>
</feature>
<accession>A0A9E7F5T0</accession>
<evidence type="ECO:0000313" key="3">
    <source>
        <dbReference type="Proteomes" id="UP001055439"/>
    </source>
</evidence>
<dbReference type="AlphaFoldDB" id="A0A9E7F5T0"/>
<sequence length="131" mass="13824">MPVIWSIHHLESAVLLATAIRERERESSYVTGGDEEPGHRGATAVDATVQGCADEEVGLVGGGGAVPQQPGEAVAWLLPDSRAGREGLRCCRVLPPRARRCAQLPRPTAPHTLGQDAEPGGDTGRSRTVRS</sequence>
<dbReference type="Proteomes" id="UP001055439">
    <property type="component" value="Chromosome 2"/>
</dbReference>
<reference evidence="2" key="1">
    <citation type="submission" date="2022-05" db="EMBL/GenBank/DDBJ databases">
        <title>The Musa troglodytarum L. genome provides insights into the mechanism of non-climacteric behaviour and enrichment of carotenoids.</title>
        <authorList>
            <person name="Wang J."/>
        </authorList>
    </citation>
    <scope>NUCLEOTIDE SEQUENCE</scope>
    <source>
        <tissue evidence="2">Leaf</tissue>
    </source>
</reference>
<keyword evidence="3" id="KW-1185">Reference proteome</keyword>